<dbReference type="Proteomes" id="UP000184128">
    <property type="component" value="Unassembled WGS sequence"/>
</dbReference>
<dbReference type="PANTHER" id="PTHR33989">
    <property type="match status" value="1"/>
</dbReference>
<keyword evidence="2 8" id="KW-0813">Transport</keyword>
<dbReference type="OrthoDB" id="1550290at2"/>
<evidence type="ECO:0000256" key="4">
    <source>
        <dbReference type="ARBA" id="ARBA00022597"/>
    </source>
</evidence>
<evidence type="ECO:0000256" key="2">
    <source>
        <dbReference type="ARBA" id="ARBA00022448"/>
    </source>
</evidence>
<evidence type="ECO:0000259" key="10">
    <source>
        <dbReference type="PROSITE" id="PS51105"/>
    </source>
</evidence>
<evidence type="ECO:0000256" key="3">
    <source>
        <dbReference type="ARBA" id="ARBA00022475"/>
    </source>
</evidence>
<feature type="transmembrane region" description="Helical" evidence="9">
    <location>
        <begin position="349"/>
        <end position="375"/>
    </location>
</feature>
<evidence type="ECO:0000313" key="11">
    <source>
        <dbReference type="EMBL" id="SHF12437.1"/>
    </source>
</evidence>
<protein>
    <recommendedName>
        <fullName evidence="8">Permease IIC component</fullName>
    </recommendedName>
</protein>
<keyword evidence="6 9" id="KW-1133">Transmembrane helix</keyword>
<feature type="transmembrane region" description="Helical" evidence="9">
    <location>
        <begin position="396"/>
        <end position="417"/>
    </location>
</feature>
<keyword evidence="4 8" id="KW-0762">Sugar transport</keyword>
<dbReference type="InterPro" id="IPR004796">
    <property type="entry name" value="PTS_IIC_cello"/>
</dbReference>
<dbReference type="InterPro" id="IPR003352">
    <property type="entry name" value="PTS_EIIC"/>
</dbReference>
<dbReference type="GO" id="GO:0005886">
    <property type="term" value="C:plasma membrane"/>
    <property type="evidence" value="ECO:0007669"/>
    <property type="project" value="UniProtKB-SubCell"/>
</dbReference>
<dbReference type="PIRSF" id="PIRSF006351">
    <property type="entry name" value="PTS_EIIC-Cellobiose"/>
    <property type="match status" value="1"/>
</dbReference>
<evidence type="ECO:0000256" key="5">
    <source>
        <dbReference type="ARBA" id="ARBA00022692"/>
    </source>
</evidence>
<dbReference type="NCBIfam" id="TIGR00410">
    <property type="entry name" value="lacE"/>
    <property type="match status" value="1"/>
</dbReference>
<name>A0A1M4Z3R5_9LACT</name>
<organism evidence="11 12">
    <name type="scientific">Atopostipes suicloacalis DSM 15692</name>
    <dbReference type="NCBI Taxonomy" id="1121025"/>
    <lineage>
        <taxon>Bacteria</taxon>
        <taxon>Bacillati</taxon>
        <taxon>Bacillota</taxon>
        <taxon>Bacilli</taxon>
        <taxon>Lactobacillales</taxon>
        <taxon>Carnobacteriaceae</taxon>
        <taxon>Atopostipes</taxon>
    </lineage>
</organism>
<gene>
    <name evidence="11" type="ORF">SAMN02745249_01859</name>
</gene>
<dbReference type="InterPro" id="IPR004501">
    <property type="entry name" value="PTS_EIIC_3"/>
</dbReference>
<feature type="domain" description="PTS EIIC type-3" evidence="10">
    <location>
        <begin position="8"/>
        <end position="416"/>
    </location>
</feature>
<comment type="subcellular location">
    <subcellularLocation>
        <location evidence="1">Cell membrane</location>
        <topology evidence="1">Multi-pass membrane protein</topology>
    </subcellularLocation>
</comment>
<dbReference type="AlphaFoldDB" id="A0A1M4Z3R5"/>
<evidence type="ECO:0000256" key="9">
    <source>
        <dbReference type="SAM" id="Phobius"/>
    </source>
</evidence>
<evidence type="ECO:0000313" key="12">
    <source>
        <dbReference type="Proteomes" id="UP000184128"/>
    </source>
</evidence>
<dbReference type="PANTHER" id="PTHR33989:SF4">
    <property type="entry name" value="PTS SYSTEM N,N'-DIACETYLCHITOBIOSE-SPECIFIC EIIC COMPONENT"/>
    <property type="match status" value="1"/>
</dbReference>
<evidence type="ECO:0000256" key="7">
    <source>
        <dbReference type="ARBA" id="ARBA00023136"/>
    </source>
</evidence>
<feature type="transmembrane region" description="Helical" evidence="9">
    <location>
        <begin position="65"/>
        <end position="88"/>
    </location>
</feature>
<dbReference type="GO" id="GO:0008982">
    <property type="term" value="F:protein-N(PI)-phosphohistidine-sugar phosphotransferase activity"/>
    <property type="evidence" value="ECO:0007669"/>
    <property type="project" value="UniProtKB-UniRule"/>
</dbReference>
<keyword evidence="5 9" id="KW-0812">Transmembrane</keyword>
<dbReference type="Pfam" id="PF02378">
    <property type="entry name" value="PTS_EIIC"/>
    <property type="match status" value="1"/>
</dbReference>
<evidence type="ECO:0000256" key="6">
    <source>
        <dbReference type="ARBA" id="ARBA00022989"/>
    </source>
</evidence>
<dbReference type="RefSeq" id="WP_073298547.1">
    <property type="nucleotide sequence ID" value="NZ_FQUF01000034.1"/>
</dbReference>
<feature type="transmembrane region" description="Helical" evidence="9">
    <location>
        <begin position="286"/>
        <end position="310"/>
    </location>
</feature>
<dbReference type="GO" id="GO:1901264">
    <property type="term" value="P:carbohydrate derivative transport"/>
    <property type="evidence" value="ECO:0007669"/>
    <property type="project" value="TreeGrafter"/>
</dbReference>
<sequence length="448" mass="49378">MDRFTDFIENKIAPPLLRFSQMRYIQVMQRMGLGVMSLLIIGSLFLIIASFPYDPYLDMLGEFRWTIAAASGVGTAFLGLYSSITVAYGLTEWYNQNRGFSIDPLQTVVLSVASFLLLNPAETVQTIIEGQADPGSFTGVPTTYMGAIGVFTALIVGILTVEIYRFIVSKEIVIKLPENVPQNVSQAFVALIPSTLVIVFWWLVGHVIGIDLPEAIQSVFEPLVQVGDSEGAMLITVVINRLLWSVGIHGSNIVSSVAGTFWTQMVAANQEAYQQMGSMAASDLPYTWTSLLMDNYIWTGLAPMAFVMLFSKSSRIKSLGALALPAAIFNIGEPLIFGLPIMLNPVMMIPFVLVYLVLAILTIVFVNFGLLPVPVLSVPWIMPAPLKTLLATNGQIWPMVYVLIGWVAMGLIFYPFIKALERQDLAEAQLEDRDMSVAEEEEQPVEQN</sequence>
<feature type="transmembrane region" description="Helical" evidence="9">
    <location>
        <begin position="187"/>
        <end position="204"/>
    </location>
</feature>
<keyword evidence="7 8" id="KW-0472">Membrane</keyword>
<dbReference type="InterPro" id="IPR051088">
    <property type="entry name" value="PTS_Sugar-EIIC/EIIB"/>
</dbReference>
<comment type="function">
    <text evidence="8">The phosphoenolpyruvate-dependent sugar phosphotransferase system (PTS), a major carbohydrate active -transport system, catalyzes the phosphorylation of incoming sugar substrates concomitant with their translocation across the cell membrane.</text>
</comment>
<evidence type="ECO:0000256" key="1">
    <source>
        <dbReference type="ARBA" id="ARBA00004651"/>
    </source>
</evidence>
<keyword evidence="3 8" id="KW-1003">Cell membrane</keyword>
<proteinExistence type="predicted"/>
<dbReference type="GO" id="GO:0009401">
    <property type="term" value="P:phosphoenolpyruvate-dependent sugar phosphotransferase system"/>
    <property type="evidence" value="ECO:0007669"/>
    <property type="project" value="InterPro"/>
</dbReference>
<keyword evidence="12" id="KW-1185">Reference proteome</keyword>
<feature type="transmembrane region" description="Helical" evidence="9">
    <location>
        <begin position="31"/>
        <end position="53"/>
    </location>
</feature>
<reference evidence="11 12" key="1">
    <citation type="submission" date="2016-11" db="EMBL/GenBank/DDBJ databases">
        <authorList>
            <person name="Jaros S."/>
            <person name="Januszkiewicz K."/>
            <person name="Wedrychowicz H."/>
        </authorList>
    </citation>
    <scope>NUCLEOTIDE SEQUENCE [LARGE SCALE GENOMIC DNA]</scope>
    <source>
        <strain evidence="11 12">DSM 15692</strain>
    </source>
</reference>
<feature type="transmembrane region" description="Helical" evidence="9">
    <location>
        <begin position="322"/>
        <end position="343"/>
    </location>
</feature>
<dbReference type="PROSITE" id="PS51105">
    <property type="entry name" value="PTS_EIIC_TYPE_3"/>
    <property type="match status" value="1"/>
</dbReference>
<evidence type="ECO:0000256" key="8">
    <source>
        <dbReference type="PIRNR" id="PIRNR006351"/>
    </source>
</evidence>
<accession>A0A1M4Z3R5</accession>
<dbReference type="STRING" id="1121025.SAMN02745249_01859"/>
<feature type="transmembrane region" description="Helical" evidence="9">
    <location>
        <begin position="144"/>
        <end position="167"/>
    </location>
</feature>
<dbReference type="EMBL" id="FQUF01000034">
    <property type="protein sequence ID" value="SHF12437.1"/>
    <property type="molecule type" value="Genomic_DNA"/>
</dbReference>